<evidence type="ECO:0000256" key="1">
    <source>
        <dbReference type="SAM" id="MobiDB-lite"/>
    </source>
</evidence>
<dbReference type="OMA" id="RSHANTY"/>
<accession>A0A251UFE1</accession>
<dbReference type="Pfam" id="PF07797">
    <property type="entry name" value="DUF1639"/>
    <property type="match status" value="1"/>
</dbReference>
<reference evidence="2" key="3">
    <citation type="submission" date="2020-06" db="EMBL/GenBank/DDBJ databases">
        <title>Helianthus annuus Genome sequencing and assembly Release 2.</title>
        <authorList>
            <person name="Gouzy J."/>
            <person name="Langlade N."/>
            <person name="Munos S."/>
        </authorList>
    </citation>
    <scope>NUCLEOTIDE SEQUENCE</scope>
    <source>
        <tissue evidence="2">Leaves</tissue>
    </source>
</reference>
<dbReference type="PANTHER" id="PTHR33130:SF40">
    <property type="entry name" value="CHROMOGRANIN (DUF1639)"/>
    <property type="match status" value="1"/>
</dbReference>
<keyword evidence="4" id="KW-1185">Reference proteome</keyword>
<dbReference type="OrthoDB" id="909814at2759"/>
<organism evidence="3 4">
    <name type="scientific">Helianthus annuus</name>
    <name type="common">Common sunflower</name>
    <dbReference type="NCBI Taxonomy" id="4232"/>
    <lineage>
        <taxon>Eukaryota</taxon>
        <taxon>Viridiplantae</taxon>
        <taxon>Streptophyta</taxon>
        <taxon>Embryophyta</taxon>
        <taxon>Tracheophyta</taxon>
        <taxon>Spermatophyta</taxon>
        <taxon>Magnoliopsida</taxon>
        <taxon>eudicotyledons</taxon>
        <taxon>Gunneridae</taxon>
        <taxon>Pentapetalae</taxon>
        <taxon>asterids</taxon>
        <taxon>campanulids</taxon>
        <taxon>Asterales</taxon>
        <taxon>Asteraceae</taxon>
        <taxon>Asteroideae</taxon>
        <taxon>Heliantheae alliance</taxon>
        <taxon>Heliantheae</taxon>
        <taxon>Helianthus</taxon>
    </lineage>
</organism>
<name>A0A251UFE1_HELAN</name>
<evidence type="ECO:0000313" key="4">
    <source>
        <dbReference type="Proteomes" id="UP000215914"/>
    </source>
</evidence>
<evidence type="ECO:0000313" key="2">
    <source>
        <dbReference type="EMBL" id="KAF5800601.1"/>
    </source>
</evidence>
<evidence type="ECO:0000313" key="3">
    <source>
        <dbReference type="EMBL" id="OTG21799.1"/>
    </source>
</evidence>
<dbReference type="Proteomes" id="UP000215914">
    <property type="component" value="Chromosome 6"/>
</dbReference>
<proteinExistence type="predicted"/>
<dbReference type="EMBL" id="MNCJ02000321">
    <property type="protein sequence ID" value="KAF5800601.1"/>
    <property type="molecule type" value="Genomic_DNA"/>
</dbReference>
<feature type="compositionally biased region" description="Basic and acidic residues" evidence="1">
    <location>
        <begin position="38"/>
        <end position="51"/>
    </location>
</feature>
<feature type="region of interest" description="Disordered" evidence="1">
    <location>
        <begin position="38"/>
        <end position="61"/>
    </location>
</feature>
<reference evidence="3" key="2">
    <citation type="submission" date="2017-02" db="EMBL/GenBank/DDBJ databases">
        <title>Sunflower complete genome.</title>
        <authorList>
            <person name="Langlade N."/>
            <person name="Munos S."/>
        </authorList>
    </citation>
    <scope>NUCLEOTIDE SEQUENCE [LARGE SCALE GENOMIC DNA]</scope>
    <source>
        <tissue evidence="3">Leaves</tissue>
    </source>
</reference>
<reference evidence="2 4" key="1">
    <citation type="journal article" date="2017" name="Nature">
        <title>The sunflower genome provides insights into oil metabolism, flowering and Asterid evolution.</title>
        <authorList>
            <person name="Badouin H."/>
            <person name="Gouzy J."/>
            <person name="Grassa C.J."/>
            <person name="Murat F."/>
            <person name="Staton S.E."/>
            <person name="Cottret L."/>
            <person name="Lelandais-Briere C."/>
            <person name="Owens G.L."/>
            <person name="Carrere S."/>
            <person name="Mayjonade B."/>
            <person name="Legrand L."/>
            <person name="Gill N."/>
            <person name="Kane N.C."/>
            <person name="Bowers J.E."/>
            <person name="Hubner S."/>
            <person name="Bellec A."/>
            <person name="Berard A."/>
            <person name="Berges H."/>
            <person name="Blanchet N."/>
            <person name="Boniface M.C."/>
            <person name="Brunel D."/>
            <person name="Catrice O."/>
            <person name="Chaidir N."/>
            <person name="Claudel C."/>
            <person name="Donnadieu C."/>
            <person name="Faraut T."/>
            <person name="Fievet G."/>
            <person name="Helmstetter N."/>
            <person name="King M."/>
            <person name="Knapp S.J."/>
            <person name="Lai Z."/>
            <person name="Le Paslier M.C."/>
            <person name="Lippi Y."/>
            <person name="Lorenzon L."/>
            <person name="Mandel J.R."/>
            <person name="Marage G."/>
            <person name="Marchand G."/>
            <person name="Marquand E."/>
            <person name="Bret-Mestries E."/>
            <person name="Morien E."/>
            <person name="Nambeesan S."/>
            <person name="Nguyen T."/>
            <person name="Pegot-Espagnet P."/>
            <person name="Pouilly N."/>
            <person name="Raftis F."/>
            <person name="Sallet E."/>
            <person name="Schiex T."/>
            <person name="Thomas J."/>
            <person name="Vandecasteele C."/>
            <person name="Vares D."/>
            <person name="Vear F."/>
            <person name="Vautrin S."/>
            <person name="Crespi M."/>
            <person name="Mangin B."/>
            <person name="Burke J.M."/>
            <person name="Salse J."/>
            <person name="Munos S."/>
            <person name="Vincourt P."/>
            <person name="Rieseberg L.H."/>
            <person name="Langlade N.B."/>
        </authorList>
    </citation>
    <scope>NUCLEOTIDE SEQUENCE [LARGE SCALE GENOMIC DNA]</scope>
    <source>
        <strain evidence="4">cv. SF193</strain>
        <tissue evidence="2">Leaves</tissue>
    </source>
</reference>
<dbReference type="InParanoid" id="A0A251UFE1"/>
<dbReference type="STRING" id="4232.A0A251UFE1"/>
<dbReference type="PANTHER" id="PTHR33130">
    <property type="entry name" value="PUTATIVE (DUF1639)-RELATED"/>
    <property type="match status" value="1"/>
</dbReference>
<dbReference type="EMBL" id="CM007895">
    <property type="protein sequence ID" value="OTG21799.1"/>
    <property type="molecule type" value="Genomic_DNA"/>
</dbReference>
<dbReference type="Gramene" id="mRNA:HanXRQr2_Chr06g0238661">
    <property type="protein sequence ID" value="mRNA:HanXRQr2_Chr06g0238661"/>
    <property type="gene ID" value="HanXRQr2_Chr06g0238661"/>
</dbReference>
<sequence length="152" mass="17496">MTTARSMHNFSLPFLKWGCRRLLSHTSNHAAKYTIQDVQREENSDDSKVVSDVDATDGDVKPWNLRPRRSLMINNHRVSSSYGKGTENEDCNKKRKLWISLSKEEIEEDVYALTGSKPARRPKKRNKTVQKQVDNLFPGLYLDGISPDSYRP</sequence>
<protein>
    <submittedName>
        <fullName evidence="3">Uncharacterized protein</fullName>
    </submittedName>
</protein>
<dbReference type="InterPro" id="IPR012438">
    <property type="entry name" value="DUF1639"/>
</dbReference>
<gene>
    <name evidence="3" type="ORF">HannXRQ_Chr06g0164471</name>
    <name evidence="2" type="ORF">HanXRQr2_Chr06g0238661</name>
</gene>
<dbReference type="AlphaFoldDB" id="A0A251UFE1"/>